<dbReference type="RefSeq" id="WP_138565330.1">
    <property type="nucleotide sequence ID" value="NZ_CP040602.1"/>
</dbReference>
<dbReference type="InterPro" id="IPR013217">
    <property type="entry name" value="Methyltransf_12"/>
</dbReference>
<sequence>MTQNLEKTQAQILRHHGGDAEHAREMITQSYQRRHDTDFWEFWNEQMAPVIDRNEVLLDLGAGIGQFVDDLALRYEHNTVIGIDAAEYMLVAQLALPKNARMLKDDLNQPQANIHNHSVATVMANMLVHELPQPINMFKAVYQWLKPGGRFCIIDLVRQPLADYLSHKYPQAEIFNEQVSREELEDVFEHFLEHNRYHADDIVYMLKGVGFKVIEVTPQRDGRFVRIVVEK</sequence>
<organism evidence="2 3">
    <name type="scientific">Thiomicrorhabdus sediminis</name>
    <dbReference type="NCBI Taxonomy" id="2580412"/>
    <lineage>
        <taxon>Bacteria</taxon>
        <taxon>Pseudomonadati</taxon>
        <taxon>Pseudomonadota</taxon>
        <taxon>Gammaproteobacteria</taxon>
        <taxon>Thiotrichales</taxon>
        <taxon>Piscirickettsiaceae</taxon>
        <taxon>Thiomicrorhabdus</taxon>
    </lineage>
</organism>
<dbReference type="KEGG" id="thig:FE785_08420"/>
<dbReference type="SUPFAM" id="SSF53335">
    <property type="entry name" value="S-adenosyl-L-methionine-dependent methyltransferases"/>
    <property type="match status" value="1"/>
</dbReference>
<evidence type="ECO:0000313" key="3">
    <source>
        <dbReference type="Proteomes" id="UP000304864"/>
    </source>
</evidence>
<evidence type="ECO:0000259" key="1">
    <source>
        <dbReference type="Pfam" id="PF08242"/>
    </source>
</evidence>
<reference evidence="2 3" key="1">
    <citation type="submission" date="2019-05" db="EMBL/GenBank/DDBJ databases">
        <title>Thiomicrorhabdus sediminis sp. nov, a novel sulfur-oxidizing bacterium isolated from coastal sediment.</title>
        <authorList>
            <person name="Liu X."/>
        </authorList>
    </citation>
    <scope>NUCLEOTIDE SEQUENCE [LARGE SCALE GENOMIC DNA]</scope>
    <source>
        <strain evidence="2 3">G1</strain>
    </source>
</reference>
<name>A0A4P9K8C9_9GAMM</name>
<dbReference type="GO" id="GO:0008168">
    <property type="term" value="F:methyltransferase activity"/>
    <property type="evidence" value="ECO:0007669"/>
    <property type="project" value="UniProtKB-KW"/>
</dbReference>
<dbReference type="CDD" id="cd02440">
    <property type="entry name" value="AdoMet_MTases"/>
    <property type="match status" value="1"/>
</dbReference>
<dbReference type="EMBL" id="CP040602">
    <property type="protein sequence ID" value="QCU90656.1"/>
    <property type="molecule type" value="Genomic_DNA"/>
</dbReference>
<protein>
    <submittedName>
        <fullName evidence="2">Class I SAM-dependent methyltransferase</fullName>
    </submittedName>
</protein>
<dbReference type="AlphaFoldDB" id="A0A4P9K8C9"/>
<dbReference type="InterPro" id="IPR029063">
    <property type="entry name" value="SAM-dependent_MTases_sf"/>
</dbReference>
<proteinExistence type="predicted"/>
<keyword evidence="2" id="KW-0808">Transferase</keyword>
<dbReference type="GO" id="GO:0032259">
    <property type="term" value="P:methylation"/>
    <property type="evidence" value="ECO:0007669"/>
    <property type="project" value="UniProtKB-KW"/>
</dbReference>
<dbReference type="OrthoDB" id="5794052at2"/>
<dbReference type="Gene3D" id="3.40.50.150">
    <property type="entry name" value="Vaccinia Virus protein VP39"/>
    <property type="match status" value="1"/>
</dbReference>
<dbReference type="PANTHER" id="PTHR43591">
    <property type="entry name" value="METHYLTRANSFERASE"/>
    <property type="match status" value="1"/>
</dbReference>
<keyword evidence="3" id="KW-1185">Reference proteome</keyword>
<dbReference type="Proteomes" id="UP000304864">
    <property type="component" value="Chromosome"/>
</dbReference>
<accession>A0A4P9K8C9</accession>
<dbReference type="Pfam" id="PF08242">
    <property type="entry name" value="Methyltransf_12"/>
    <property type="match status" value="1"/>
</dbReference>
<evidence type="ECO:0000313" key="2">
    <source>
        <dbReference type="EMBL" id="QCU90656.1"/>
    </source>
</evidence>
<gene>
    <name evidence="2" type="ORF">FE785_08420</name>
</gene>
<keyword evidence="2" id="KW-0489">Methyltransferase</keyword>
<feature type="domain" description="Methyltransferase type 12" evidence="1">
    <location>
        <begin position="58"/>
        <end position="151"/>
    </location>
</feature>